<name>A0AAN8PKJ0_POLSC</name>
<feature type="coiled-coil region" evidence="9">
    <location>
        <begin position="2341"/>
        <end position="2401"/>
    </location>
</feature>
<dbReference type="FunFam" id="1.20.58.60:FF:000171">
    <property type="entry name" value="Uncharacterized protein, isoform B"/>
    <property type="match status" value="1"/>
</dbReference>
<feature type="compositionally biased region" description="Polar residues" evidence="10">
    <location>
        <begin position="1028"/>
        <end position="1046"/>
    </location>
</feature>
<evidence type="ECO:0000256" key="2">
    <source>
        <dbReference type="ARBA" id="ARBA00008619"/>
    </source>
</evidence>
<dbReference type="GO" id="GO:0007097">
    <property type="term" value="P:nuclear migration"/>
    <property type="evidence" value="ECO:0007669"/>
    <property type="project" value="TreeGrafter"/>
</dbReference>
<dbReference type="Gene3D" id="1.20.58.60">
    <property type="match status" value="5"/>
</dbReference>
<comment type="caution">
    <text evidence="12">The sequence shown here is derived from an EMBL/GenBank/DDBJ whole genome shotgun (WGS) entry which is preliminary data.</text>
</comment>
<evidence type="ECO:0000313" key="13">
    <source>
        <dbReference type="Proteomes" id="UP001372834"/>
    </source>
</evidence>
<feature type="compositionally biased region" description="Basic and acidic residues" evidence="10">
    <location>
        <begin position="131"/>
        <end position="167"/>
    </location>
</feature>
<dbReference type="PANTHER" id="PTHR47535">
    <property type="entry name" value="MUSCLE-SPECIFIC PROTEIN 300 KDA, ISOFORM G"/>
    <property type="match status" value="1"/>
</dbReference>
<feature type="coiled-coil region" evidence="9">
    <location>
        <begin position="2719"/>
        <end position="2785"/>
    </location>
</feature>
<feature type="compositionally biased region" description="Basic and acidic residues" evidence="10">
    <location>
        <begin position="51"/>
        <end position="122"/>
    </location>
</feature>
<feature type="compositionally biased region" description="Basic and acidic residues" evidence="10">
    <location>
        <begin position="192"/>
        <end position="295"/>
    </location>
</feature>
<dbReference type="GO" id="GO:0005737">
    <property type="term" value="C:cytoplasm"/>
    <property type="evidence" value="ECO:0007669"/>
    <property type="project" value="TreeGrafter"/>
</dbReference>
<dbReference type="Pfam" id="PF00435">
    <property type="entry name" value="Spectrin"/>
    <property type="match status" value="2"/>
</dbReference>
<evidence type="ECO:0000256" key="3">
    <source>
        <dbReference type="ARBA" id="ARBA00022692"/>
    </source>
</evidence>
<feature type="region of interest" description="Disordered" evidence="10">
    <location>
        <begin position="1252"/>
        <end position="1300"/>
    </location>
</feature>
<feature type="topological domain" description="Perinuclear space" evidence="8">
    <location>
        <begin position="3730"/>
        <end position="3753"/>
    </location>
</feature>
<dbReference type="SMART" id="SM00150">
    <property type="entry name" value="SPEC"/>
    <property type="match status" value="5"/>
</dbReference>
<feature type="compositionally biased region" description="Basic and acidic residues" evidence="10">
    <location>
        <begin position="552"/>
        <end position="588"/>
    </location>
</feature>
<dbReference type="GO" id="GO:0005640">
    <property type="term" value="C:nuclear outer membrane"/>
    <property type="evidence" value="ECO:0007669"/>
    <property type="project" value="TreeGrafter"/>
</dbReference>
<feature type="region of interest" description="Disordered" evidence="10">
    <location>
        <begin position="1"/>
        <end position="849"/>
    </location>
</feature>
<dbReference type="Pfam" id="PF10541">
    <property type="entry name" value="KASH"/>
    <property type="match status" value="1"/>
</dbReference>
<dbReference type="CDD" id="cd00176">
    <property type="entry name" value="SPEC"/>
    <property type="match status" value="1"/>
</dbReference>
<dbReference type="SMART" id="SM01249">
    <property type="entry name" value="KASH"/>
    <property type="match status" value="1"/>
</dbReference>
<feature type="coiled-coil region" evidence="9">
    <location>
        <begin position="1959"/>
        <end position="2015"/>
    </location>
</feature>
<proteinExistence type="inferred from homology"/>
<comment type="subcellular location">
    <subcellularLocation>
        <location evidence="1">Nucleus membrane</location>
    </subcellularLocation>
</comment>
<keyword evidence="9" id="KW-0175">Coiled coil</keyword>
<keyword evidence="6 8" id="KW-0472">Membrane</keyword>
<dbReference type="SUPFAM" id="SSF46966">
    <property type="entry name" value="Spectrin repeat"/>
    <property type="match status" value="7"/>
</dbReference>
<evidence type="ECO:0000256" key="6">
    <source>
        <dbReference type="ARBA" id="ARBA00023136"/>
    </source>
</evidence>
<feature type="coiled-coil region" evidence="9">
    <location>
        <begin position="1540"/>
        <end position="1567"/>
    </location>
</feature>
<keyword evidence="4" id="KW-0677">Repeat</keyword>
<dbReference type="PANTHER" id="PTHR47535:SF10">
    <property type="entry name" value="MUSCLE-SPECIFIC PROTEIN 300 KDA"/>
    <property type="match status" value="1"/>
</dbReference>
<protein>
    <recommendedName>
        <fullName evidence="11">KASH domain-containing protein</fullName>
    </recommendedName>
</protein>
<dbReference type="InterPro" id="IPR018159">
    <property type="entry name" value="Spectrin/alpha-actinin"/>
</dbReference>
<feature type="compositionally biased region" description="Basic and acidic residues" evidence="10">
    <location>
        <begin position="603"/>
        <end position="726"/>
    </location>
</feature>
<evidence type="ECO:0000313" key="12">
    <source>
        <dbReference type="EMBL" id="KAK6636180.1"/>
    </source>
</evidence>
<keyword evidence="7" id="KW-0539">Nucleus</keyword>
<feature type="compositionally biased region" description="Basic and acidic residues" evidence="10">
    <location>
        <begin position="1128"/>
        <end position="1138"/>
    </location>
</feature>
<evidence type="ECO:0000256" key="8">
    <source>
        <dbReference type="PROSITE-ProRule" id="PRU00385"/>
    </source>
</evidence>
<evidence type="ECO:0000256" key="9">
    <source>
        <dbReference type="SAM" id="Coils"/>
    </source>
</evidence>
<feature type="compositionally biased region" description="Basic and acidic residues" evidence="10">
    <location>
        <begin position="391"/>
        <end position="533"/>
    </location>
</feature>
<organism evidence="12 13">
    <name type="scientific">Polyplax serrata</name>
    <name type="common">Common mouse louse</name>
    <dbReference type="NCBI Taxonomy" id="468196"/>
    <lineage>
        <taxon>Eukaryota</taxon>
        <taxon>Metazoa</taxon>
        <taxon>Ecdysozoa</taxon>
        <taxon>Arthropoda</taxon>
        <taxon>Hexapoda</taxon>
        <taxon>Insecta</taxon>
        <taxon>Pterygota</taxon>
        <taxon>Neoptera</taxon>
        <taxon>Paraneoptera</taxon>
        <taxon>Psocodea</taxon>
        <taxon>Troctomorpha</taxon>
        <taxon>Phthiraptera</taxon>
        <taxon>Anoplura</taxon>
        <taxon>Polyplacidae</taxon>
        <taxon>Polyplax</taxon>
    </lineage>
</organism>
<feature type="compositionally biased region" description="Basic and acidic residues" evidence="10">
    <location>
        <begin position="314"/>
        <end position="376"/>
    </location>
</feature>
<dbReference type="InterPro" id="IPR012315">
    <property type="entry name" value="KASH"/>
</dbReference>
<comment type="similarity">
    <text evidence="2">Belongs to the nesprin family.</text>
</comment>
<feature type="region of interest" description="Disordered" evidence="10">
    <location>
        <begin position="1096"/>
        <end position="1203"/>
    </location>
</feature>
<dbReference type="InterPro" id="IPR002017">
    <property type="entry name" value="Spectrin_repeat"/>
</dbReference>
<sequence>MRREDVPEKMTTPEEPRGGYTVTTKEITYELIDGKKQKPRKPGKETTPGSKETEPKGEPEELEPKGKPKDDQKAPKKPEELEPKGKPKDDQKAPKKPEELEPKDKPKDDEKAPKKPHEKPGKDVPIGVPETKTRKSPEDDKPKDSRIFLEFERTHTDRIEPSKEEPRGGYTVTTKEITYELIEGKKQKHGKPGKETTPGRDVDEPTKIITVEEKITRETKEKPKDEPKAPKKPEELEPKGKPKDDQKAPKKPEELEPKGKPKDDQKAPKKPEELEPKGKPKDDQKAPKPKDDQKAQKKPHEKPGKDVPTGVPEPKTRKSPEDDKPKESRSFLEYEITLRDTLDKTKPREDEKEPRKPKDEKWKDVPEKMTTPEEPRGGYTVTTKEITYELIDGKKQKPKKPGKETTPGRDVDEPTKIITVEEKITRETKEKPKDEQKAPKKPEELEPKGKPKDDQKAPKKPEELEPKGKPKDDQKAPKKPEELEPKGKPKDDQKAPKKPEELEPKGKPKDDQKAPKKPEELEPKDKPKDDQKAQKKPHEKPGKDVPTGVPETKTRKSPEDDKPKDSRIFLEFERTHTDRIEPSKEEPRGGYTVTTKEITYELIDGKKQKPRKPGKETTPGRDVDEPTKIITVEEKITRETKEKPKDEPKAPKKPEELEPKGKPKDDQKAPKKPEELEPKGKPKDDQKAPKKPEELEPKGKPKDDQKAPKKPEELEPKDKPKDDQKAQKKPHEKPGKDVPTGVPEPKTRKSPEDDKPKESRSFLEYEITLRDTLDKTKPREDEKEPRKPKDEKWKNVPVKMTTPEEPRGGSKEKPKDEPKAPRKPVELEPNDKPSDIKKIGEPGLVGRPSAWDVRKDTFAYIVKKDLDDKRDDTVTEGPNRGVESVIVSDEKNISLVHSSETEMSNRNEDEAQGHATSIAGAIVSFGKRVFGFPFSKKSGGTSTDDVHNTPVGGILVAPDEETTRDNVGNDGVEHNDPSIVGWKIVFEKPEDTQSTHPAQISIDFPVPVDQQSKELRMSKGEPKEENNKPSAPSYSDLFTQTSTPESSPRKSDTAHKLIQTVVLGTNEEGIQTDTNRDKGSVLEYPVQGVPRVSVTEKFQQTGPPNSADIADTTLRSHRSPETMSPTEPSKKNSRESGKEPASWSEEWSIESGELKSGDEPLDVYVTAKVSVTQPDTSDHNKRSKNVVKKNRGAGVDYPMKDNQGNIKTPMDFIVKEKQFSTINIGVVPTPETEISINVRQDKPVTDFIETERKMTEEANDSPKDQKDERKKDKREKKSDGGKPMRKHPNELTFDDTALKKPGKGDTIGIDVSVQLDDKPTTAVETYDTTQDDRSIMYQIVRREKEKRPDDGYNVSVDVKVKSGESPTQKFLDDSRRSDIGITIPSPRRHVVHRLSDGDDLDPEQFVVYLRGASDAAKDRLKKIRSIKNQPRTLTTWMLSSAPEEPITSEDIHDGVNKLKDALGRGDYIQIQRIFIYLNRNIDDWLNTVQYRIALNRADSTEGPNRDKVNNLISLKEEVSQVKEYLNALNKISGPSDSDIIRRLTLHLQDLEQQIMEMHRIAEEEEGNAARDLKRWEEFLNGVNNLSVIVEENNQNMGNVVDSDGSPATKVEELDKIDSTNRDHMNRAFKLIKQAKDLAKDYPNQEIPPDPYTTYEKTKNIQNNLNAERDRLLQLLSLTDEYEQTLKEFAQIIEVAENLVESPIVISSLQHLQDEMQKHRKFFVNLSHCRDILESLESNLDGETRGIHNQLHGKLHEKASSILDKAASRAQQMAMAASRWTLLEKRVRNEQQWLQVVHQRLPDLQQVMSSDYDQYISLHQSLASDTAVHHAKILQLMDVANKLQDVITCAGFENFYKEYLNVILKLQEEIGSSLDKLLAFRSMWTLYEITNKRLNTWMKSAEQDLKSLKAVSGRASMRQFWELKAQFEVHNRLRDEMGNNFEKAVQLLPIADEMTQRQILGKLENRWKKLEKEMKGIQDSVTATLSAEGVPVNEKLKLLEDELNELNDTVDDLHGIIKTSEELNLYIGRLQILIERLDTIQEELGQLGLLPAAESEQVGYLLNLGSRLEQQLLEELNEARLLREKLLGLQKGIEKGKRNQYSVSSILDECGSAEKLMSEVVAQGVNTCENISDELKEQWQDLMTLRQVLHNLPTRLRLSVSPIKVEREISQLQETHTVLEERCAGLLNRLKQRLSLWKKYEKQLENVHRNIQETDYMVELLTLQGSVDLERLQTATDRLKNLQNSVGQREGLIAELRRLAEPLANSCDPEVAAQLNAQVDEAVIAWNDTRKNLYNITNKYKGAVNLWKKYREGRDDIRRWIEHQWGSLDLLQDKPEAVLPQIKECKETLANQKARLDELKKLVAQIAADIGLDAGGFLECEVEDLDKRLADVKDTLSTLTSAADSNIKGKDICKDELIKAKKFLGSVQNSLNIVGKDETENSLATLRDHLLALGKTESQVQNLKEKSIHMNDKPHEIKSESSVVEILELWQQVFQETFQQYYRLSAKLVRSQDGAAALRLWQEYLRHVQTFLAGSLPEDYDGLREAERLCEVHQNLLTSQQSVLASRQDPMTKDFSQVLQEQFNSLANLHNETLARIMDRHNEVNKRLQMWDIYRHDQSRVLAWLRDMNRDQSRLQLRYIHLRRLPKLLEQINLLLTRIPQGRCQIQDLQKQQEGIAKFCDEALATSIKMESVATAERINNLEASLKSWKDFLNRVQDLNSNYELELDKVDKVCDEITKELSSPAPVSFSAIQSRLDLCRALKDRISNLSKNLEEANVTYDQLKECLSPHDLKRLCQRLWLITQRQGDLEHHLLLQILWLEDHLETQQSFNLQHGRFMTWANDLIQRFHKNSAVEPTNKFLDIDTRTKRLETEVQVEMNLKNREYNSLHSMANNIIHLSKNSNHTMGKMKPASQNRIDYEIMKADVERKIKEIDDVWDQLKNLKVLRLERKSKLMTTMQDLLKRMEDLKTWLGSVEQKIDEPVVFEKNNKKCLDKLVKDHEVIQEDIEKQSGNVGEVLNLCELFLADPAVDGNGIDTSDFELTQKALEKRWKSVCLSSTERKNRIINAWELLAQLTKICKDQEKWVGEREKALENLVVQMKDPKVEVTPKVMKLADKEKQEIDSKDPALKILDATYSKFAQDSRLPTENVQLLAGPAKTLLNRWHLLYDKLKDITNRSTKVNRLRDEFLKNHNNAIIMLTNISAKLIQAELVQNPKKRIRRVNDLEKELERENEILRKADESGLELMKICPEEQGNSSPTQMMIDEYQLLWRELRDRFQSIKRKHQESVESKEIQVSTLPLGAEVQVDTLPHMERLTSRDAYGLELDVALRECEENLRGFETILNAEDGDSDTTVPTHSTLARIIATCTSSIELVQHLNQALLELEMSDRDARTPQVKELTHRFNALLPRAKEREQQLREASERGRLTCPICSRRNWQQLENDLWRLEQWIQYAEAIQNNRPSLPSRIEALEDIIQDHKELIIDLDSHKSIVVALNIVGDHLADHVDDVEKARILRQRLKGLNTRWDKICGRASQWQKKLQKALIENPEFHDTIDDLVRWMENTESVIRNSEPVDLSQDKIIIESQYRKYKVLSRELERCEPRVQSLQDAAVQVLDNGASTRQRLNALRLRLIGLRRLIKVYLLRLGAVLGSESTEALEQALMSFPPEMLAGAEGSEVPSTSTAQADGDGYGDTTRVRRGLRFLGRVFRASLPFQALMLLILGAATLVPDEYYSCAFSNKARLQPYYLNGPPPV</sequence>
<feature type="compositionally biased region" description="Basic residues" evidence="10">
    <location>
        <begin position="1181"/>
        <end position="1191"/>
    </location>
</feature>
<feature type="compositionally biased region" description="Low complexity" evidence="10">
    <location>
        <begin position="1142"/>
        <end position="1151"/>
    </location>
</feature>
<evidence type="ECO:0000256" key="1">
    <source>
        <dbReference type="ARBA" id="ARBA00004126"/>
    </source>
</evidence>
<keyword evidence="3 8" id="KW-0812">Transmembrane</keyword>
<keyword evidence="5" id="KW-1133">Transmembrane helix</keyword>
<evidence type="ECO:0000256" key="5">
    <source>
        <dbReference type="ARBA" id="ARBA00022989"/>
    </source>
</evidence>
<evidence type="ECO:0000256" key="4">
    <source>
        <dbReference type="ARBA" id="ARBA00022737"/>
    </source>
</evidence>
<accession>A0AAN8PKJ0</accession>
<feature type="region of interest" description="Disordered" evidence="10">
    <location>
        <begin position="3672"/>
        <end position="3691"/>
    </location>
</feature>
<dbReference type="PROSITE" id="PS51049">
    <property type="entry name" value="KASH"/>
    <property type="match status" value="1"/>
</dbReference>
<evidence type="ECO:0000256" key="7">
    <source>
        <dbReference type="ARBA" id="ARBA00023242"/>
    </source>
</evidence>
<gene>
    <name evidence="12" type="ORF">RUM43_009833</name>
</gene>
<dbReference type="InterPro" id="IPR052403">
    <property type="entry name" value="LINC-complex_assoc"/>
</dbReference>
<dbReference type="Proteomes" id="UP001372834">
    <property type="component" value="Unassembled WGS sequence"/>
</dbReference>
<feature type="compositionally biased region" description="Basic and acidic residues" evidence="10">
    <location>
        <begin position="1252"/>
        <end position="1282"/>
    </location>
</feature>
<reference evidence="12 13" key="1">
    <citation type="submission" date="2023-10" db="EMBL/GenBank/DDBJ databases">
        <title>Genomes of two closely related lineages of the louse Polyplax serrata with different host specificities.</title>
        <authorList>
            <person name="Martinu J."/>
            <person name="Tarabai H."/>
            <person name="Stefka J."/>
            <person name="Hypsa V."/>
        </authorList>
    </citation>
    <scope>NUCLEOTIDE SEQUENCE [LARGE SCALE GENOMIC DNA]</scope>
    <source>
        <strain evidence="12">HR10_N</strain>
    </source>
</reference>
<feature type="compositionally biased region" description="Basic and acidic residues" evidence="10">
    <location>
        <begin position="1"/>
        <end position="17"/>
    </location>
</feature>
<feature type="compositionally biased region" description="Basic and acidic residues" evidence="10">
    <location>
        <begin position="1015"/>
        <end position="1027"/>
    </location>
</feature>
<feature type="topological domain" description="Cytoplasmic" evidence="8">
    <location>
        <begin position="1"/>
        <end position="3708"/>
    </location>
</feature>
<feature type="compositionally biased region" description="Basic and acidic residues" evidence="10">
    <location>
        <begin position="802"/>
        <end position="840"/>
    </location>
</feature>
<dbReference type="EMBL" id="JAWJWE010000004">
    <property type="protein sequence ID" value="KAK6636180.1"/>
    <property type="molecule type" value="Genomic_DNA"/>
</dbReference>
<evidence type="ECO:0000256" key="10">
    <source>
        <dbReference type="SAM" id="MobiDB-lite"/>
    </source>
</evidence>
<feature type="compositionally biased region" description="Basic and acidic residues" evidence="10">
    <location>
        <begin position="745"/>
        <end position="794"/>
    </location>
</feature>
<feature type="domain" description="KASH" evidence="11">
    <location>
        <begin position="3700"/>
        <end position="3753"/>
    </location>
</feature>
<dbReference type="GO" id="GO:0051015">
    <property type="term" value="F:actin filament binding"/>
    <property type="evidence" value="ECO:0007669"/>
    <property type="project" value="TreeGrafter"/>
</dbReference>
<feature type="region of interest" description="Disordered" evidence="10">
    <location>
        <begin position="870"/>
        <end position="893"/>
    </location>
</feature>
<evidence type="ECO:0000259" key="11">
    <source>
        <dbReference type="PROSITE" id="PS51049"/>
    </source>
</evidence>
<dbReference type="GO" id="GO:0034993">
    <property type="term" value="C:meiotic nuclear membrane microtubule tethering complex"/>
    <property type="evidence" value="ECO:0007669"/>
    <property type="project" value="TreeGrafter"/>
</dbReference>
<feature type="region of interest" description="Disordered" evidence="10">
    <location>
        <begin position="1015"/>
        <end position="1055"/>
    </location>
</feature>